<gene>
    <name evidence="3" type="ORF">SAMN05421820_10934</name>
</gene>
<dbReference type="AlphaFoldDB" id="A0A1H0DL55"/>
<dbReference type="InterPro" id="IPR029068">
    <property type="entry name" value="Glyas_Bleomycin-R_OHBP_Dase"/>
</dbReference>
<accession>A0A1H0DL55</accession>
<organism evidence="3 4">
    <name type="scientific">Pedobacter steynii</name>
    <dbReference type="NCBI Taxonomy" id="430522"/>
    <lineage>
        <taxon>Bacteria</taxon>
        <taxon>Pseudomonadati</taxon>
        <taxon>Bacteroidota</taxon>
        <taxon>Sphingobacteriia</taxon>
        <taxon>Sphingobacteriales</taxon>
        <taxon>Sphingobacteriaceae</taxon>
        <taxon>Pedobacter</taxon>
    </lineage>
</organism>
<dbReference type="GO" id="GO:0046677">
    <property type="term" value="P:response to antibiotic"/>
    <property type="evidence" value="ECO:0007669"/>
    <property type="project" value="UniProtKB-KW"/>
</dbReference>
<reference evidence="4" key="1">
    <citation type="submission" date="2016-10" db="EMBL/GenBank/DDBJ databases">
        <authorList>
            <person name="Varghese N."/>
            <person name="Submissions S."/>
        </authorList>
    </citation>
    <scope>NUCLEOTIDE SEQUENCE [LARGE SCALE GENOMIC DNA]</scope>
    <source>
        <strain evidence="4">DSM 19110</strain>
    </source>
</reference>
<keyword evidence="1" id="KW-0046">Antibiotic resistance</keyword>
<evidence type="ECO:0000313" key="3">
    <source>
        <dbReference type="EMBL" id="SDN70779.1"/>
    </source>
</evidence>
<dbReference type="STRING" id="430522.BFS30_05920"/>
<feature type="domain" description="Glyoxalase/fosfomycin resistance/dioxygenase" evidence="2">
    <location>
        <begin position="17"/>
        <end position="113"/>
    </location>
</feature>
<dbReference type="CDD" id="cd08349">
    <property type="entry name" value="BLMA_like"/>
    <property type="match status" value="1"/>
</dbReference>
<dbReference type="Gene3D" id="3.10.180.10">
    <property type="entry name" value="2,3-Dihydroxybiphenyl 1,2-Dioxygenase, domain 1"/>
    <property type="match status" value="1"/>
</dbReference>
<sequence length="121" mass="13746">MMPMLVSAVPILASVNSAETIAFYTGKLDFTFHSEWDGYLIFSKDDIALHFWPTTDPDIPKHTGCYINVNKVEQLYQLYEPLGVIHPNGKLAEMPWGMRQFSILDNNGNIIHFGESIENKV</sequence>
<dbReference type="SUPFAM" id="SSF54593">
    <property type="entry name" value="Glyoxalase/Bleomycin resistance protein/Dihydroxybiphenyl dioxygenase"/>
    <property type="match status" value="1"/>
</dbReference>
<protein>
    <recommendedName>
        <fullName evidence="2">Glyoxalase/fosfomycin resistance/dioxygenase domain-containing protein</fullName>
    </recommendedName>
</protein>
<evidence type="ECO:0000256" key="1">
    <source>
        <dbReference type="ARBA" id="ARBA00023251"/>
    </source>
</evidence>
<dbReference type="InterPro" id="IPR004360">
    <property type="entry name" value="Glyas_Fos-R_dOase_dom"/>
</dbReference>
<proteinExistence type="predicted"/>
<name>A0A1H0DL55_9SPHI</name>
<evidence type="ECO:0000313" key="4">
    <source>
        <dbReference type="Proteomes" id="UP000183200"/>
    </source>
</evidence>
<dbReference type="Pfam" id="PF00903">
    <property type="entry name" value="Glyoxalase"/>
    <property type="match status" value="1"/>
</dbReference>
<dbReference type="EMBL" id="FNGY01000009">
    <property type="protein sequence ID" value="SDN70779.1"/>
    <property type="molecule type" value="Genomic_DNA"/>
</dbReference>
<dbReference type="InterPro" id="IPR000335">
    <property type="entry name" value="Bleomycin-R"/>
</dbReference>
<dbReference type="Proteomes" id="UP000183200">
    <property type="component" value="Unassembled WGS sequence"/>
</dbReference>
<evidence type="ECO:0000259" key="2">
    <source>
        <dbReference type="Pfam" id="PF00903"/>
    </source>
</evidence>
<keyword evidence="4" id="KW-1185">Reference proteome</keyword>